<gene>
    <name evidence="2" type="ORF">DBT_1715</name>
</gene>
<organism evidence="2 3">
    <name type="scientific">Dissulfuribacter thermophilus</name>
    <dbReference type="NCBI Taxonomy" id="1156395"/>
    <lineage>
        <taxon>Bacteria</taxon>
        <taxon>Pseudomonadati</taxon>
        <taxon>Thermodesulfobacteriota</taxon>
        <taxon>Dissulfuribacteria</taxon>
        <taxon>Dissulfuribacterales</taxon>
        <taxon>Dissulfuribacteraceae</taxon>
        <taxon>Dissulfuribacter</taxon>
    </lineage>
</organism>
<dbReference type="EMBL" id="MAGO01000008">
    <property type="protein sequence ID" value="OCC14920.1"/>
    <property type="molecule type" value="Genomic_DNA"/>
</dbReference>
<keyword evidence="1" id="KW-0472">Membrane</keyword>
<feature type="transmembrane region" description="Helical" evidence="1">
    <location>
        <begin position="15"/>
        <end position="34"/>
    </location>
</feature>
<evidence type="ECO:0000313" key="2">
    <source>
        <dbReference type="EMBL" id="OCC14920.1"/>
    </source>
</evidence>
<reference evidence="2 3" key="1">
    <citation type="submission" date="2016-06" db="EMBL/GenBank/DDBJ databases">
        <title>Respiratory ammonification of nitrate coupled to the oxidation of elemental sulfur in deep-sea autotrophic thermophilic bacteria.</title>
        <authorList>
            <person name="Slobodkina G.B."/>
            <person name="Mardanov A.V."/>
            <person name="Ravin N.V."/>
            <person name="Frolova A.A."/>
            <person name="Viryasiv M.B."/>
            <person name="Chernyh N.A."/>
            <person name="Bonch-Osmolovskaya E.A."/>
            <person name="Slobodkin A.I."/>
        </authorList>
    </citation>
    <scope>NUCLEOTIDE SEQUENCE [LARGE SCALE GENOMIC DNA]</scope>
    <source>
        <strain evidence="2 3">S69</strain>
    </source>
</reference>
<comment type="caution">
    <text evidence="2">The sequence shown here is derived from an EMBL/GenBank/DDBJ whole genome shotgun (WGS) entry which is preliminary data.</text>
</comment>
<evidence type="ECO:0000256" key="1">
    <source>
        <dbReference type="SAM" id="Phobius"/>
    </source>
</evidence>
<dbReference type="Proteomes" id="UP000093080">
    <property type="component" value="Unassembled WGS sequence"/>
</dbReference>
<dbReference type="STRING" id="1156395.DBT_1715"/>
<dbReference type="AlphaFoldDB" id="A0A1B9F4R0"/>
<evidence type="ECO:0000313" key="3">
    <source>
        <dbReference type="Proteomes" id="UP000093080"/>
    </source>
</evidence>
<keyword evidence="1" id="KW-0812">Transmembrane</keyword>
<name>A0A1B9F4R0_9BACT</name>
<sequence>MKEENFEPRTFYNSFSLYPLAFVQARLASTFYLLTNRKNFRAIG</sequence>
<protein>
    <submittedName>
        <fullName evidence="2">Uncharacterized protein</fullName>
    </submittedName>
</protein>
<accession>A0A1B9F4R0</accession>
<keyword evidence="3" id="KW-1185">Reference proteome</keyword>
<proteinExistence type="predicted"/>
<keyword evidence="1" id="KW-1133">Transmembrane helix</keyword>